<keyword evidence="1" id="KW-0812">Transmembrane</keyword>
<organism evidence="2 3">
    <name type="scientific">Natronospirillum operosum</name>
    <dbReference type="NCBI Taxonomy" id="2759953"/>
    <lineage>
        <taxon>Bacteria</taxon>
        <taxon>Pseudomonadati</taxon>
        <taxon>Pseudomonadota</taxon>
        <taxon>Gammaproteobacteria</taxon>
        <taxon>Oceanospirillales</taxon>
        <taxon>Natronospirillaceae</taxon>
        <taxon>Natronospirillum</taxon>
    </lineage>
</organism>
<keyword evidence="1" id="KW-0472">Membrane</keyword>
<evidence type="ECO:0000256" key="1">
    <source>
        <dbReference type="SAM" id="Phobius"/>
    </source>
</evidence>
<dbReference type="Proteomes" id="UP000297475">
    <property type="component" value="Unassembled WGS sequence"/>
</dbReference>
<feature type="transmembrane region" description="Helical" evidence="1">
    <location>
        <begin position="36"/>
        <end position="55"/>
    </location>
</feature>
<feature type="transmembrane region" description="Helical" evidence="1">
    <location>
        <begin position="12"/>
        <end position="30"/>
    </location>
</feature>
<name>A0A4Z0W4A3_9GAMM</name>
<dbReference type="AlphaFoldDB" id="A0A4Z0W4A3"/>
<reference evidence="2 3" key="1">
    <citation type="submission" date="2019-04" db="EMBL/GenBank/DDBJ databases">
        <title>Natronospirillum operosus gen. nov., sp. nov., a haloalkaliphilic satellite isolated from decaying biomass of laboratory culture of cyanobacterium Geitlerinema sp. and proposal of Natronospirillaceae fam. nov. and Saccharospirillaceae fam. nov.</title>
        <authorList>
            <person name="Kevbrin V."/>
            <person name="Boltyanskaya Y."/>
            <person name="Koziaeva V."/>
            <person name="Grouzdev D.S."/>
            <person name="Park M."/>
            <person name="Cho J."/>
        </authorList>
    </citation>
    <scope>NUCLEOTIDE SEQUENCE [LARGE SCALE GENOMIC DNA]</scope>
    <source>
        <strain evidence="2 3">G-116</strain>
    </source>
</reference>
<evidence type="ECO:0000313" key="3">
    <source>
        <dbReference type="Proteomes" id="UP000297475"/>
    </source>
</evidence>
<keyword evidence="1" id="KW-1133">Transmembrane helix</keyword>
<sequence>MNTRLKNLIGGRPLLTGAIVLLIAALIEYVVHTPRFGMSAGLAAFLGFSLLLYLLHNGYSFKKIVASGFGFTVSVEGLAAPWEQSPEDRKETVKDYIFGLEFSGDVVESGSNSDGYWYRYSNEVQIARSRCKSTNAREWVTFPQTFASAPEVLVNSDAYALDTSSVTAEGFYVDKRGEHEHESEIRYFAIGMWI</sequence>
<dbReference type="EMBL" id="SRMF01000020">
    <property type="protein sequence ID" value="TGG89397.1"/>
    <property type="molecule type" value="Genomic_DNA"/>
</dbReference>
<protein>
    <submittedName>
        <fullName evidence="2">Uncharacterized protein</fullName>
    </submittedName>
</protein>
<dbReference type="RefSeq" id="WP_135485095.1">
    <property type="nucleotide sequence ID" value="NZ_SRMF01000020.1"/>
</dbReference>
<proteinExistence type="predicted"/>
<keyword evidence="3" id="KW-1185">Reference proteome</keyword>
<gene>
    <name evidence="2" type="ORF">E4656_19985</name>
</gene>
<comment type="caution">
    <text evidence="2">The sequence shown here is derived from an EMBL/GenBank/DDBJ whole genome shotgun (WGS) entry which is preliminary data.</text>
</comment>
<evidence type="ECO:0000313" key="2">
    <source>
        <dbReference type="EMBL" id="TGG89397.1"/>
    </source>
</evidence>
<accession>A0A4Z0W4A3</accession>
<dbReference type="OrthoDB" id="9776021at2"/>